<comment type="caution">
    <text evidence="1">The sequence shown here is derived from an EMBL/GenBank/DDBJ whole genome shotgun (WGS) entry which is preliminary data.</text>
</comment>
<dbReference type="EMBL" id="AOIC01000007">
    <property type="protein sequence ID" value="ELY73949.1"/>
    <property type="molecule type" value="Genomic_DNA"/>
</dbReference>
<evidence type="ECO:0000313" key="1">
    <source>
        <dbReference type="EMBL" id="ELY73949.1"/>
    </source>
</evidence>
<proteinExistence type="predicted"/>
<gene>
    <name evidence="1" type="ORF">C490_00860</name>
</gene>
<accession>L9YIK3</accession>
<reference evidence="1 2" key="1">
    <citation type="journal article" date="2014" name="PLoS Genet.">
        <title>Phylogenetically driven sequencing of extremely halophilic archaea reveals strategies for static and dynamic osmo-response.</title>
        <authorList>
            <person name="Becker E.A."/>
            <person name="Seitzer P.M."/>
            <person name="Tritt A."/>
            <person name="Larsen D."/>
            <person name="Krusor M."/>
            <person name="Yao A.I."/>
            <person name="Wu D."/>
            <person name="Madern D."/>
            <person name="Eisen J.A."/>
            <person name="Darling A.E."/>
            <person name="Facciotti M.T."/>
        </authorList>
    </citation>
    <scope>NUCLEOTIDE SEQUENCE [LARGE SCALE GENOMIC DNA]</scope>
    <source>
        <strain evidence="1 2">SP2</strain>
    </source>
</reference>
<organism evidence="1 2">
    <name type="scientific">Natronobacterium gregoryi (strain ATCC 43098 / DSM 3393 / CCM 3738 / CIP 104747 / IAM 13177 / JCM 8860 / NBRC 102187 / NCIMB 2189 / SP2)</name>
    <dbReference type="NCBI Taxonomy" id="797304"/>
    <lineage>
        <taxon>Archaea</taxon>
        <taxon>Methanobacteriati</taxon>
        <taxon>Methanobacteriota</taxon>
        <taxon>Stenosarchaea group</taxon>
        <taxon>Halobacteria</taxon>
        <taxon>Halobacteriales</taxon>
        <taxon>Natrialbaceae</taxon>
        <taxon>Natronobacterium</taxon>
    </lineage>
</organism>
<dbReference type="AlphaFoldDB" id="L9YIK3"/>
<dbReference type="Proteomes" id="UP000011613">
    <property type="component" value="Unassembled WGS sequence"/>
</dbReference>
<sequence length="109" mass="12217">MLWRGRSQSRTVLRPLATTVAHGVGAEMGELAVAALGEVDHVNDSDLGVGMVRECVLERRPPRFGVRERDEQVHTREYGEQSLECERRHWAGLVYGLQRHPAKRNTSAG</sequence>
<evidence type="ECO:0000313" key="2">
    <source>
        <dbReference type="Proteomes" id="UP000011613"/>
    </source>
</evidence>
<name>L9YIK3_NATGS</name>
<protein>
    <submittedName>
        <fullName evidence="1">Uncharacterized protein</fullName>
    </submittedName>
</protein>